<evidence type="ECO:0000313" key="2">
    <source>
        <dbReference type="Proteomes" id="UP000664859"/>
    </source>
</evidence>
<dbReference type="AlphaFoldDB" id="A0A835ZEI5"/>
<evidence type="ECO:0000313" key="1">
    <source>
        <dbReference type="EMBL" id="KAG5191491.1"/>
    </source>
</evidence>
<reference evidence="1" key="1">
    <citation type="submission" date="2021-02" db="EMBL/GenBank/DDBJ databases">
        <title>First Annotated Genome of the Yellow-green Alga Tribonema minus.</title>
        <authorList>
            <person name="Mahan K.M."/>
        </authorList>
    </citation>
    <scope>NUCLEOTIDE SEQUENCE</scope>
    <source>
        <strain evidence="1">UTEX B ZZ1240</strain>
    </source>
</reference>
<proteinExistence type="predicted"/>
<organism evidence="1 2">
    <name type="scientific">Tribonema minus</name>
    <dbReference type="NCBI Taxonomy" id="303371"/>
    <lineage>
        <taxon>Eukaryota</taxon>
        <taxon>Sar</taxon>
        <taxon>Stramenopiles</taxon>
        <taxon>Ochrophyta</taxon>
        <taxon>PX clade</taxon>
        <taxon>Xanthophyceae</taxon>
        <taxon>Tribonematales</taxon>
        <taxon>Tribonemataceae</taxon>
        <taxon>Tribonema</taxon>
    </lineage>
</organism>
<name>A0A835ZEI5_9STRA</name>
<accession>A0A835ZEI5</accession>
<comment type="caution">
    <text evidence="1">The sequence shown here is derived from an EMBL/GenBank/DDBJ whole genome shotgun (WGS) entry which is preliminary data.</text>
</comment>
<gene>
    <name evidence="1" type="ORF">JKP88DRAFT_231166</name>
</gene>
<sequence length="73" mass="7845">MPVAVLSTRWGARLLSCAVRALSRHTVRRVRTCRGHAPAPCRKARRCAPPQRGSAQHSACCAAAACTCCCIRV</sequence>
<keyword evidence="2" id="KW-1185">Reference proteome</keyword>
<dbReference type="Proteomes" id="UP000664859">
    <property type="component" value="Unassembled WGS sequence"/>
</dbReference>
<dbReference type="EMBL" id="JAFCMP010000019">
    <property type="protein sequence ID" value="KAG5191491.1"/>
    <property type="molecule type" value="Genomic_DNA"/>
</dbReference>
<protein>
    <submittedName>
        <fullName evidence="1">Uncharacterized protein</fullName>
    </submittedName>
</protein>